<dbReference type="Proteomes" id="UP000040578">
    <property type="component" value="Unassembled WGS sequence"/>
</dbReference>
<name>A0ABM9S7S1_9GAMM</name>
<comment type="caution">
    <text evidence="1">The sequence shown here is derived from an EMBL/GenBank/DDBJ whole genome shotgun (WGS) entry which is preliminary data.</text>
</comment>
<accession>A0ABM9S7S1</accession>
<evidence type="ECO:0000313" key="1">
    <source>
        <dbReference type="EMBL" id="CNE40493.1"/>
    </source>
</evidence>
<gene>
    <name evidence="1" type="ORF">ERS137967_01479</name>
</gene>
<keyword evidence="2" id="KW-1185">Reference proteome</keyword>
<organism evidence="1 2">
    <name type="scientific">Yersinia nurmii</name>
    <dbReference type="NCBI Taxonomy" id="685706"/>
    <lineage>
        <taxon>Bacteria</taxon>
        <taxon>Pseudomonadati</taxon>
        <taxon>Pseudomonadota</taxon>
        <taxon>Gammaproteobacteria</taxon>
        <taxon>Enterobacterales</taxon>
        <taxon>Yersiniaceae</taxon>
        <taxon>Yersinia</taxon>
    </lineage>
</organism>
<sequence>MVKSWFGLLRQNQVFTSETRCNEGRLTDPEWSTKIQNPPSDFLCSSLMSSLCINLNQTKPNRVYRSGYLHFSLALIGCKGSQKPNPYVKHNRAGNDCCGR</sequence>
<evidence type="ECO:0000313" key="2">
    <source>
        <dbReference type="Proteomes" id="UP000040578"/>
    </source>
</evidence>
<proteinExistence type="predicted"/>
<reference evidence="1 2" key="1">
    <citation type="submission" date="2015-03" db="EMBL/GenBank/DDBJ databases">
        <authorList>
            <consortium name="Pathogen Informatics"/>
            <person name="Murphy D."/>
        </authorList>
    </citation>
    <scope>NUCLEOTIDE SEQUENCE [LARGE SCALE GENOMIC DNA]</scope>
    <source>
        <strain evidence="2">type strain: CIP110231</strain>
    </source>
</reference>
<protein>
    <submittedName>
        <fullName evidence="1">Uncharacterized protein</fullName>
    </submittedName>
</protein>
<dbReference type="EMBL" id="CPYD01000004">
    <property type="protein sequence ID" value="CNE40493.1"/>
    <property type="molecule type" value="Genomic_DNA"/>
</dbReference>